<evidence type="ECO:0000313" key="1">
    <source>
        <dbReference type="EMBL" id="KAJ9487911.1"/>
    </source>
</evidence>
<dbReference type="EMBL" id="LACB01000138">
    <property type="protein sequence ID" value="KAJ9487911.1"/>
    <property type="molecule type" value="Genomic_DNA"/>
</dbReference>
<dbReference type="Proteomes" id="UP001227192">
    <property type="component" value="Unassembled WGS sequence"/>
</dbReference>
<reference evidence="1" key="2">
    <citation type="journal article" date="2016" name="Fungal Biol.">
        <title>Ochratoxin A production by Penicillium thymicola.</title>
        <authorList>
            <person name="Nguyen H.D.T."/>
            <person name="McMullin D.R."/>
            <person name="Ponomareva E."/>
            <person name="Riley R."/>
            <person name="Pomraning K.R."/>
            <person name="Baker S.E."/>
            <person name="Seifert K.A."/>
        </authorList>
    </citation>
    <scope>NUCLEOTIDE SEQUENCE</scope>
    <source>
        <strain evidence="1">DAOM 180753</strain>
    </source>
</reference>
<proteinExistence type="predicted"/>
<keyword evidence="2" id="KW-1185">Reference proteome</keyword>
<protein>
    <submittedName>
        <fullName evidence="1">Uncharacterized protein</fullName>
    </submittedName>
</protein>
<name>A0AAI9TIX9_PENTH</name>
<gene>
    <name evidence="1" type="ORF">VN97_g5380</name>
</gene>
<dbReference type="AlphaFoldDB" id="A0AAI9TIX9"/>
<organism evidence="1 2">
    <name type="scientific">Penicillium thymicola</name>
    <dbReference type="NCBI Taxonomy" id="293382"/>
    <lineage>
        <taxon>Eukaryota</taxon>
        <taxon>Fungi</taxon>
        <taxon>Dikarya</taxon>
        <taxon>Ascomycota</taxon>
        <taxon>Pezizomycotina</taxon>
        <taxon>Eurotiomycetes</taxon>
        <taxon>Eurotiomycetidae</taxon>
        <taxon>Eurotiales</taxon>
        <taxon>Aspergillaceae</taxon>
        <taxon>Penicillium</taxon>
    </lineage>
</organism>
<accession>A0AAI9TIX9</accession>
<sequence length="106" mass="11818">MLVFFALGLSPLPPSISRYIKSFIYVSSSFPNRHLSNTYHSAWNPSSSIQLQSNICDNDKVSTDGFSAEGATHPALQVYIRVLNPSRPSLLGEEYSKRGSFLVHDR</sequence>
<evidence type="ECO:0000313" key="2">
    <source>
        <dbReference type="Proteomes" id="UP001227192"/>
    </source>
</evidence>
<reference evidence="1" key="1">
    <citation type="submission" date="2015-06" db="EMBL/GenBank/DDBJ databases">
        <authorList>
            <person name="Nguyen H."/>
        </authorList>
    </citation>
    <scope>NUCLEOTIDE SEQUENCE</scope>
    <source>
        <strain evidence="1">DAOM 180753</strain>
    </source>
</reference>
<comment type="caution">
    <text evidence="1">The sequence shown here is derived from an EMBL/GenBank/DDBJ whole genome shotgun (WGS) entry which is preliminary data.</text>
</comment>